<organism evidence="2 3">
    <name type="scientific">Variovorax ginsengisoli</name>
    <dbReference type="NCBI Taxonomy" id="363844"/>
    <lineage>
        <taxon>Bacteria</taxon>
        <taxon>Pseudomonadati</taxon>
        <taxon>Pseudomonadota</taxon>
        <taxon>Betaproteobacteria</taxon>
        <taxon>Burkholderiales</taxon>
        <taxon>Comamonadaceae</taxon>
        <taxon>Variovorax</taxon>
    </lineage>
</organism>
<protein>
    <submittedName>
        <fullName evidence="2">Uncharacterized protein</fullName>
    </submittedName>
</protein>
<dbReference type="RefSeq" id="WP_307688975.1">
    <property type="nucleotide sequence ID" value="NZ_JAUSRO010000004.1"/>
</dbReference>
<keyword evidence="3" id="KW-1185">Reference proteome</keyword>
<dbReference type="Proteomes" id="UP001226867">
    <property type="component" value="Unassembled WGS sequence"/>
</dbReference>
<sequence>MGTGLQVVLAASVAAGNAALAASPTTGAAQALRDTQQALGGRLGDSPFGRPLVLDSMELPEGLKGDVYAIVDHPLQDVAAALKTPARWCEALILHINNRRCQVATDSGREVLTLSVVRRYDKPVDSAFTLPFLYRTIAMDPDYMAVELSAESGPLGTRSYRVVLEAVRLRNGRTFLHFSYAYEHNLVARVATQAYLATFGSDKVGFTALGRLPGGETDWIRGTRGLVERNAMRYFLAVEAYLSAMDVPAPQQQDARLLAWYEATERYPRQLHEIDLASYLALKREDRLRNGPP</sequence>
<reference evidence="2 3" key="1">
    <citation type="submission" date="2023-07" db="EMBL/GenBank/DDBJ databases">
        <title>Sorghum-associated microbial communities from plants grown in Nebraska, USA.</title>
        <authorList>
            <person name="Schachtman D."/>
        </authorList>
    </citation>
    <scope>NUCLEOTIDE SEQUENCE [LARGE SCALE GENOMIC DNA]</scope>
    <source>
        <strain evidence="2 3">DS1607</strain>
    </source>
</reference>
<keyword evidence="1" id="KW-0732">Signal</keyword>
<evidence type="ECO:0000256" key="1">
    <source>
        <dbReference type="SAM" id="SignalP"/>
    </source>
</evidence>
<dbReference type="EMBL" id="JAUSRO010000004">
    <property type="protein sequence ID" value="MDP9899154.1"/>
    <property type="molecule type" value="Genomic_DNA"/>
</dbReference>
<evidence type="ECO:0000313" key="2">
    <source>
        <dbReference type="EMBL" id="MDP9899154.1"/>
    </source>
</evidence>
<feature type="signal peptide" evidence="1">
    <location>
        <begin position="1"/>
        <end position="21"/>
    </location>
</feature>
<name>A0ABT9S489_9BURK</name>
<feature type="chain" id="PRO_5046116784" evidence="1">
    <location>
        <begin position="22"/>
        <end position="293"/>
    </location>
</feature>
<comment type="caution">
    <text evidence="2">The sequence shown here is derived from an EMBL/GenBank/DDBJ whole genome shotgun (WGS) entry which is preliminary data.</text>
</comment>
<accession>A0ABT9S489</accession>
<gene>
    <name evidence="2" type="ORF">J2W36_001399</name>
</gene>
<proteinExistence type="predicted"/>
<evidence type="ECO:0000313" key="3">
    <source>
        <dbReference type="Proteomes" id="UP001226867"/>
    </source>
</evidence>